<keyword evidence="4" id="KW-0963">Cytoplasm</keyword>
<evidence type="ECO:0000256" key="7">
    <source>
        <dbReference type="ARBA" id="ARBA00022741"/>
    </source>
</evidence>
<name>A0AAF0I3E8_9BACT</name>
<dbReference type="Proteomes" id="UP001218638">
    <property type="component" value="Chromosome"/>
</dbReference>
<evidence type="ECO:0000256" key="6">
    <source>
        <dbReference type="ARBA" id="ARBA00022723"/>
    </source>
</evidence>
<dbReference type="Pfam" id="PF02367">
    <property type="entry name" value="TsaE"/>
    <property type="match status" value="1"/>
</dbReference>
<evidence type="ECO:0000256" key="4">
    <source>
        <dbReference type="ARBA" id="ARBA00022490"/>
    </source>
</evidence>
<comment type="similarity">
    <text evidence="2">Belongs to the TsaE family.</text>
</comment>
<dbReference type="EMBL" id="CP119075">
    <property type="protein sequence ID" value="WED66089.1"/>
    <property type="molecule type" value="Genomic_DNA"/>
</dbReference>
<comment type="subcellular location">
    <subcellularLocation>
        <location evidence="1">Cytoplasm</location>
    </subcellularLocation>
</comment>
<dbReference type="GO" id="GO:0005524">
    <property type="term" value="F:ATP binding"/>
    <property type="evidence" value="ECO:0007669"/>
    <property type="project" value="UniProtKB-KW"/>
</dbReference>
<keyword evidence="8" id="KW-0067">ATP-binding</keyword>
<keyword evidence="5" id="KW-0819">tRNA processing</keyword>
<dbReference type="NCBIfam" id="TIGR00150">
    <property type="entry name" value="T6A_YjeE"/>
    <property type="match status" value="1"/>
</dbReference>
<evidence type="ECO:0000256" key="3">
    <source>
        <dbReference type="ARBA" id="ARBA00019010"/>
    </source>
</evidence>
<dbReference type="GO" id="GO:0002949">
    <property type="term" value="P:tRNA threonylcarbamoyladenosine modification"/>
    <property type="evidence" value="ECO:0007669"/>
    <property type="project" value="InterPro"/>
</dbReference>
<proteinExistence type="inferred from homology"/>
<dbReference type="RefSeq" id="WP_330931279.1">
    <property type="nucleotide sequence ID" value="NZ_CP119075.1"/>
</dbReference>
<reference evidence="11" key="1">
    <citation type="submission" date="2023-03" db="EMBL/GenBank/DDBJ databases">
        <title>Lomoglobus Profundus gen. nov., sp. nov., a novel member of the phylum Verrucomicrobia, isolated from deep-marine sediment of South China Sea.</title>
        <authorList>
            <person name="Ahmad T."/>
            <person name="Ishaq S.E."/>
            <person name="Wang F."/>
        </authorList>
    </citation>
    <scope>NUCLEOTIDE SEQUENCE</scope>
    <source>
        <strain evidence="11">LMO-M01</strain>
    </source>
</reference>
<dbReference type="GO" id="GO:0046872">
    <property type="term" value="F:metal ion binding"/>
    <property type="evidence" value="ECO:0007669"/>
    <property type="project" value="UniProtKB-KW"/>
</dbReference>
<evidence type="ECO:0000256" key="2">
    <source>
        <dbReference type="ARBA" id="ARBA00007599"/>
    </source>
</evidence>
<organism evidence="11 12">
    <name type="scientific">Synoicihabitans lomoniglobus</name>
    <dbReference type="NCBI Taxonomy" id="2909285"/>
    <lineage>
        <taxon>Bacteria</taxon>
        <taxon>Pseudomonadati</taxon>
        <taxon>Verrucomicrobiota</taxon>
        <taxon>Opitutia</taxon>
        <taxon>Opitutales</taxon>
        <taxon>Opitutaceae</taxon>
        <taxon>Synoicihabitans</taxon>
    </lineage>
</organism>
<protein>
    <recommendedName>
        <fullName evidence="3">tRNA threonylcarbamoyladenosine biosynthesis protein TsaE</fullName>
    </recommendedName>
    <alternativeName>
        <fullName evidence="10">t(6)A37 threonylcarbamoyladenosine biosynthesis protein TsaE</fullName>
    </alternativeName>
</protein>
<keyword evidence="9" id="KW-0460">Magnesium</keyword>
<gene>
    <name evidence="11" type="primary">tsaE</name>
    <name evidence="11" type="ORF">PXH66_04415</name>
</gene>
<dbReference type="PANTHER" id="PTHR33540:SF2">
    <property type="entry name" value="TRNA THREONYLCARBAMOYLADENOSINE BIOSYNTHESIS PROTEIN TSAE"/>
    <property type="match status" value="1"/>
</dbReference>
<evidence type="ECO:0000256" key="10">
    <source>
        <dbReference type="ARBA" id="ARBA00032441"/>
    </source>
</evidence>
<dbReference type="SUPFAM" id="SSF52540">
    <property type="entry name" value="P-loop containing nucleoside triphosphate hydrolases"/>
    <property type="match status" value="1"/>
</dbReference>
<dbReference type="Gene3D" id="3.40.50.300">
    <property type="entry name" value="P-loop containing nucleotide triphosphate hydrolases"/>
    <property type="match status" value="1"/>
</dbReference>
<dbReference type="InterPro" id="IPR027417">
    <property type="entry name" value="P-loop_NTPase"/>
</dbReference>
<evidence type="ECO:0000256" key="5">
    <source>
        <dbReference type="ARBA" id="ARBA00022694"/>
    </source>
</evidence>
<evidence type="ECO:0000313" key="11">
    <source>
        <dbReference type="EMBL" id="WED66089.1"/>
    </source>
</evidence>
<dbReference type="GO" id="GO:0005737">
    <property type="term" value="C:cytoplasm"/>
    <property type="evidence" value="ECO:0007669"/>
    <property type="project" value="UniProtKB-SubCell"/>
</dbReference>
<dbReference type="InterPro" id="IPR003442">
    <property type="entry name" value="T6A_TsaE"/>
</dbReference>
<keyword evidence="12" id="KW-1185">Reference proteome</keyword>
<evidence type="ECO:0000256" key="1">
    <source>
        <dbReference type="ARBA" id="ARBA00004496"/>
    </source>
</evidence>
<dbReference type="PANTHER" id="PTHR33540">
    <property type="entry name" value="TRNA THREONYLCARBAMOYLADENOSINE BIOSYNTHESIS PROTEIN TSAE"/>
    <property type="match status" value="1"/>
</dbReference>
<accession>A0AAF0I3E8</accession>
<keyword evidence="7" id="KW-0547">Nucleotide-binding</keyword>
<evidence type="ECO:0000313" key="12">
    <source>
        <dbReference type="Proteomes" id="UP001218638"/>
    </source>
</evidence>
<keyword evidence="6" id="KW-0479">Metal-binding</keyword>
<evidence type="ECO:0000256" key="9">
    <source>
        <dbReference type="ARBA" id="ARBA00022842"/>
    </source>
</evidence>
<evidence type="ECO:0000256" key="8">
    <source>
        <dbReference type="ARBA" id="ARBA00022840"/>
    </source>
</evidence>
<dbReference type="AlphaFoldDB" id="A0AAF0I3E8"/>
<sequence>MASNICDKLRAGVATGSAAATRALATELAAALPDDTVLALHGDLGVGKTTFVQGLAAGLGIHDPVTSPTFNLYTLYPGPRRLLHLDAYRLENGGQVDALMLEDFLISPWIAAIEWPERIADWMPPDAWHLELGITADEQHTLRLR</sequence>
<dbReference type="KEGG" id="slom:PXH66_04415"/>